<keyword evidence="2" id="KW-0540">Nuclease</keyword>
<dbReference type="Pfam" id="PF01368">
    <property type="entry name" value="DHH"/>
    <property type="match status" value="1"/>
</dbReference>
<comment type="similarity">
    <text evidence="1">Belongs to the RecJ family.</text>
</comment>
<dbReference type="KEGG" id="kqi:F1D05_09730"/>
<dbReference type="InterPro" id="IPR001667">
    <property type="entry name" value="DDH_dom"/>
</dbReference>
<gene>
    <name evidence="7" type="ORF">F1D05_09730</name>
</gene>
<dbReference type="GO" id="GO:0004527">
    <property type="term" value="F:exonuclease activity"/>
    <property type="evidence" value="ECO:0007669"/>
    <property type="project" value="UniProtKB-KW"/>
</dbReference>
<dbReference type="InterPro" id="IPR041122">
    <property type="entry name" value="RecJ_OB"/>
</dbReference>
<evidence type="ECO:0000313" key="7">
    <source>
        <dbReference type="EMBL" id="QNE18116.1"/>
    </source>
</evidence>
<dbReference type="PANTHER" id="PTHR30255">
    <property type="entry name" value="SINGLE-STRANDED-DNA-SPECIFIC EXONUCLEASE RECJ"/>
    <property type="match status" value="1"/>
</dbReference>
<protein>
    <submittedName>
        <fullName evidence="7">Phosphoesterase</fullName>
    </submittedName>
</protein>
<dbReference type="Proteomes" id="UP000515563">
    <property type="component" value="Chromosome"/>
</dbReference>
<sequence length="616" mass="67082">MMTTTPTLDASTQQLNRAETTTDLFTLVCERRGWTDKYLAAIDSDEHDALKDLDAMVAALEDIRRCGGTITIAPDFDMDGIASGVLGYAGLKELGFNVNLHVPDYRRGHDLTPDDIAEIHRSYPATTCLLTCDGGVNSHAGVHAAQAVGWTVLVTDHHQELQPGSVADITVDPCRLDETYALRGICGAHVLYQVIEEYTAKHQPLKAWPIRLLRLFAGLGTVSDVMPVLYENRQLVRDSLSIARLLRAPAPNTIPNRYGGLDPDPDAINIGKATLLRLLAAHSGEHDSAYVAAFEGFAVLLKAFAQAGKVRSADDIDEGFYGFYIAPAMNSPRRIGTPLSDCFTVFTSLSPAHKLAAAQRIIANNERRKELVVEHLTELVDGDQPLAPWVYFSDAPAGMYGLLANQVMEQSGRPVVVLNRPATPSEPVSGSGRAPGWFEIITALAGHDDFFAIGHQQACGVKLRSAEALEDLVEVLESATLTALQTAGDSIGPDRDLVLGAGPECDAPLTDIEPLIELVRRLETLRPFGHGFAEPVFEVVVDSFSVDRIGAEKQHLRLVTRTGLACLWWNAAVDHYDQLVELATSDTVQPFRFLGRLQLNTFRGETRLQVVVADPL</sequence>
<evidence type="ECO:0000256" key="3">
    <source>
        <dbReference type="ARBA" id="ARBA00022801"/>
    </source>
</evidence>
<evidence type="ECO:0000259" key="5">
    <source>
        <dbReference type="Pfam" id="PF01368"/>
    </source>
</evidence>
<dbReference type="InterPro" id="IPR051673">
    <property type="entry name" value="SSDNA_exonuclease_RecJ"/>
</dbReference>
<accession>A0A7G6WVV1</accession>
<dbReference type="InterPro" id="IPR038763">
    <property type="entry name" value="DHH_sf"/>
</dbReference>
<dbReference type="EMBL" id="CP043661">
    <property type="protein sequence ID" value="QNE18116.1"/>
    <property type="molecule type" value="Genomic_DNA"/>
</dbReference>
<feature type="domain" description="DDH" evidence="5">
    <location>
        <begin position="70"/>
        <end position="203"/>
    </location>
</feature>
<dbReference type="Pfam" id="PF17768">
    <property type="entry name" value="RecJ_OB"/>
    <property type="match status" value="1"/>
</dbReference>
<dbReference type="SUPFAM" id="SSF64182">
    <property type="entry name" value="DHH phosphoesterases"/>
    <property type="match status" value="1"/>
</dbReference>
<feature type="domain" description="RecJ OB" evidence="6">
    <location>
        <begin position="506"/>
        <end position="614"/>
    </location>
</feature>
<name>A0A7G6WVV1_9ACTN</name>
<dbReference type="PANTHER" id="PTHR30255:SF2">
    <property type="entry name" value="SINGLE-STRANDED-DNA-SPECIFIC EXONUCLEASE RECJ"/>
    <property type="match status" value="1"/>
</dbReference>
<reference evidence="7 8" key="2">
    <citation type="journal article" date="2020" name="Microbiol. Resour. Announc.">
        <title>Antarctic desert soil bacteria exhibit high novel natural product potential, evaluated through long-read genome sequencing and comparative genomics.</title>
        <authorList>
            <person name="Benaud N."/>
            <person name="Edwards R.J."/>
            <person name="Amos T.G."/>
            <person name="D'Agostino P.M."/>
            <person name="Gutierrez-Chavez C."/>
            <person name="Montgomery K."/>
            <person name="Nicetic I."/>
            <person name="Ferrari B.C."/>
        </authorList>
    </citation>
    <scope>NUCLEOTIDE SEQUENCE [LARGE SCALE GENOMIC DNA]</scope>
    <source>
        <strain evidence="7 8">SPB151</strain>
    </source>
</reference>
<proteinExistence type="inferred from homology"/>
<keyword evidence="8" id="KW-1185">Reference proteome</keyword>
<dbReference type="AlphaFoldDB" id="A0A7G6WVV1"/>
<evidence type="ECO:0000259" key="6">
    <source>
        <dbReference type="Pfam" id="PF17768"/>
    </source>
</evidence>
<organism evidence="7 8">
    <name type="scientific">Kribbella qitaiheensis</name>
    <dbReference type="NCBI Taxonomy" id="1544730"/>
    <lineage>
        <taxon>Bacteria</taxon>
        <taxon>Bacillati</taxon>
        <taxon>Actinomycetota</taxon>
        <taxon>Actinomycetes</taxon>
        <taxon>Propionibacteriales</taxon>
        <taxon>Kribbellaceae</taxon>
        <taxon>Kribbella</taxon>
    </lineage>
</organism>
<dbReference type="Gene3D" id="2.40.50.460">
    <property type="match status" value="1"/>
</dbReference>
<evidence type="ECO:0000256" key="2">
    <source>
        <dbReference type="ARBA" id="ARBA00022722"/>
    </source>
</evidence>
<evidence type="ECO:0000256" key="4">
    <source>
        <dbReference type="ARBA" id="ARBA00022839"/>
    </source>
</evidence>
<keyword evidence="3" id="KW-0378">Hydrolase</keyword>
<dbReference type="Gene3D" id="3.90.1640.30">
    <property type="match status" value="1"/>
</dbReference>
<evidence type="ECO:0000313" key="8">
    <source>
        <dbReference type="Proteomes" id="UP000515563"/>
    </source>
</evidence>
<keyword evidence="4" id="KW-0269">Exonuclease</keyword>
<reference evidence="8" key="1">
    <citation type="submission" date="2019-09" db="EMBL/GenBank/DDBJ databases">
        <title>Antimicrobial potential of Antarctic Bacteria.</title>
        <authorList>
            <person name="Benaud N."/>
            <person name="Edwards R.J."/>
            <person name="Ferrari B.C."/>
        </authorList>
    </citation>
    <scope>NUCLEOTIDE SEQUENCE [LARGE SCALE GENOMIC DNA]</scope>
    <source>
        <strain evidence="8">SPB151</strain>
    </source>
</reference>
<evidence type="ECO:0000256" key="1">
    <source>
        <dbReference type="ARBA" id="ARBA00005915"/>
    </source>
</evidence>